<keyword evidence="7 12" id="KW-0418">Kinase</keyword>
<comment type="pathway">
    <text evidence="1 12">Carbohydrate degradation; glycolysis; pyruvate from D-glyceraldehyde 3-phosphate: step 5/5.</text>
</comment>
<keyword evidence="11" id="KW-0670">Pyruvate</keyword>
<evidence type="ECO:0000256" key="10">
    <source>
        <dbReference type="ARBA" id="ARBA00023152"/>
    </source>
</evidence>
<evidence type="ECO:0000256" key="7">
    <source>
        <dbReference type="ARBA" id="ARBA00022777"/>
    </source>
</evidence>
<evidence type="ECO:0000256" key="8">
    <source>
        <dbReference type="ARBA" id="ARBA00022840"/>
    </source>
</evidence>
<proteinExistence type="inferred from homology"/>
<evidence type="ECO:0000256" key="6">
    <source>
        <dbReference type="ARBA" id="ARBA00022741"/>
    </source>
</evidence>
<dbReference type="UniPathway" id="UPA00109">
    <property type="reaction ID" value="UER00188"/>
</dbReference>
<comment type="similarity">
    <text evidence="2 12">Belongs to the pyruvate kinase family.</text>
</comment>
<sequence length="340" mass="38358">MKIIPTIPPYAPFIGKLFGHPLISGVRLNTVMPVKEPLEELLKRLKAISNGKDVWIDLKCRQIRTSHGFFFKEPDKVRMYNIGGKKYVLDPSNPRAYGVLRTPPWAQIKIDRKIKLDLSKGPVKCWLQDGYDSAYIAEVIDGDTLIMLDGPQRVVGGGESINILDPSLEIEGYFTDLDLRYIEAARKNDIHTFMLSYVENDSDIDGLLKLDEKAKGVAKIESKKGLEWVEKSYRKYRSSVRLMAARGDLYVEVGIARPDKILNPLKLIAKSDPTAILASRILTSLRNNPRPTCSDITDIACMLEMGYEHFMIGDDICFNEGSLFLALDILTAISSKYSRR</sequence>
<evidence type="ECO:0000256" key="9">
    <source>
        <dbReference type="ARBA" id="ARBA00022842"/>
    </source>
</evidence>
<evidence type="ECO:0000313" key="15">
    <source>
        <dbReference type="Proteomes" id="UP000231098"/>
    </source>
</evidence>
<evidence type="ECO:0000256" key="2">
    <source>
        <dbReference type="ARBA" id="ARBA00008663"/>
    </source>
</evidence>
<dbReference type="InterPro" id="IPR015813">
    <property type="entry name" value="Pyrv/PenolPyrv_kinase-like_dom"/>
</dbReference>
<evidence type="ECO:0000259" key="13">
    <source>
        <dbReference type="Pfam" id="PF00224"/>
    </source>
</evidence>
<gene>
    <name evidence="14" type="ORF">COT51_02095</name>
</gene>
<reference evidence="15" key="1">
    <citation type="submission" date="2017-09" db="EMBL/GenBank/DDBJ databases">
        <title>Depth-based differentiation of microbial function through sediment-hosted aquifers and enrichment of novel symbionts in the deep terrestrial subsurface.</title>
        <authorList>
            <person name="Probst A.J."/>
            <person name="Ladd B."/>
            <person name="Jarett J.K."/>
            <person name="Geller-Mcgrath D.E."/>
            <person name="Sieber C.M.K."/>
            <person name="Emerson J.B."/>
            <person name="Anantharaman K."/>
            <person name="Thomas B.C."/>
            <person name="Malmstrom R."/>
            <person name="Stieglmeier M."/>
            <person name="Klingl A."/>
            <person name="Woyke T."/>
            <person name="Ryan C.M."/>
            <person name="Banfield J.F."/>
        </authorList>
    </citation>
    <scope>NUCLEOTIDE SEQUENCE [LARGE SCALE GENOMIC DNA]</scope>
</reference>
<dbReference type="GO" id="GO:0005524">
    <property type="term" value="F:ATP binding"/>
    <property type="evidence" value="ECO:0007669"/>
    <property type="project" value="UniProtKB-KW"/>
</dbReference>
<name>A0A2H0X9F8_UNCKA</name>
<dbReference type="SUPFAM" id="SSF51621">
    <property type="entry name" value="Phosphoenolpyruvate/pyruvate domain"/>
    <property type="match status" value="1"/>
</dbReference>
<evidence type="ECO:0000256" key="5">
    <source>
        <dbReference type="ARBA" id="ARBA00022723"/>
    </source>
</evidence>
<protein>
    <recommendedName>
        <fullName evidence="3 12">Pyruvate kinase</fullName>
        <ecNumber evidence="3 12">2.7.1.40</ecNumber>
    </recommendedName>
</protein>
<evidence type="ECO:0000313" key="14">
    <source>
        <dbReference type="EMBL" id="PIS21567.1"/>
    </source>
</evidence>
<keyword evidence="6" id="KW-0547">Nucleotide-binding</keyword>
<evidence type="ECO:0000256" key="12">
    <source>
        <dbReference type="RuleBase" id="RU000504"/>
    </source>
</evidence>
<feature type="domain" description="Pyruvate kinase barrel" evidence="13">
    <location>
        <begin position="117"/>
        <end position="308"/>
    </location>
</feature>
<evidence type="ECO:0000256" key="1">
    <source>
        <dbReference type="ARBA" id="ARBA00004997"/>
    </source>
</evidence>
<dbReference type="GO" id="GO:0004743">
    <property type="term" value="F:pyruvate kinase activity"/>
    <property type="evidence" value="ECO:0007669"/>
    <property type="project" value="UniProtKB-EC"/>
</dbReference>
<dbReference type="Pfam" id="PF00224">
    <property type="entry name" value="PK"/>
    <property type="match status" value="1"/>
</dbReference>
<dbReference type="EMBL" id="PEYV01000032">
    <property type="protein sequence ID" value="PIS21567.1"/>
    <property type="molecule type" value="Genomic_DNA"/>
</dbReference>
<dbReference type="GO" id="GO:0016301">
    <property type="term" value="F:kinase activity"/>
    <property type="evidence" value="ECO:0007669"/>
    <property type="project" value="UniProtKB-KW"/>
</dbReference>
<evidence type="ECO:0000256" key="3">
    <source>
        <dbReference type="ARBA" id="ARBA00012142"/>
    </source>
</evidence>
<dbReference type="InterPro" id="IPR001697">
    <property type="entry name" value="Pyr_Knase"/>
</dbReference>
<dbReference type="Gene3D" id="3.20.20.60">
    <property type="entry name" value="Phosphoenolpyruvate-binding domains"/>
    <property type="match status" value="1"/>
</dbReference>
<organism evidence="14 15">
    <name type="scientific">candidate division WWE3 bacterium CG08_land_8_20_14_0_20_41_15</name>
    <dbReference type="NCBI Taxonomy" id="1975086"/>
    <lineage>
        <taxon>Bacteria</taxon>
        <taxon>Katanobacteria</taxon>
    </lineage>
</organism>
<keyword evidence="9 12" id="KW-0460">Magnesium</keyword>
<comment type="catalytic activity">
    <reaction evidence="12">
        <text>pyruvate + ATP = phosphoenolpyruvate + ADP + H(+)</text>
        <dbReference type="Rhea" id="RHEA:18157"/>
        <dbReference type="ChEBI" id="CHEBI:15361"/>
        <dbReference type="ChEBI" id="CHEBI:15378"/>
        <dbReference type="ChEBI" id="CHEBI:30616"/>
        <dbReference type="ChEBI" id="CHEBI:58702"/>
        <dbReference type="ChEBI" id="CHEBI:456216"/>
        <dbReference type="EC" id="2.7.1.40"/>
    </reaction>
</comment>
<keyword evidence="8" id="KW-0067">ATP-binding</keyword>
<dbReference type="AlphaFoldDB" id="A0A2H0X9F8"/>
<dbReference type="InterPro" id="IPR040442">
    <property type="entry name" value="Pyrv_kinase-like_dom_sf"/>
</dbReference>
<dbReference type="GO" id="GO:0030955">
    <property type="term" value="F:potassium ion binding"/>
    <property type="evidence" value="ECO:0007669"/>
    <property type="project" value="InterPro"/>
</dbReference>
<evidence type="ECO:0000256" key="4">
    <source>
        <dbReference type="ARBA" id="ARBA00022679"/>
    </source>
</evidence>
<keyword evidence="4 12" id="KW-0808">Transferase</keyword>
<dbReference type="EC" id="2.7.1.40" evidence="3 12"/>
<evidence type="ECO:0000256" key="11">
    <source>
        <dbReference type="ARBA" id="ARBA00023317"/>
    </source>
</evidence>
<keyword evidence="5" id="KW-0479">Metal-binding</keyword>
<dbReference type="Proteomes" id="UP000231098">
    <property type="component" value="Unassembled WGS sequence"/>
</dbReference>
<accession>A0A2H0X9F8</accession>
<dbReference type="GO" id="GO:0000287">
    <property type="term" value="F:magnesium ion binding"/>
    <property type="evidence" value="ECO:0007669"/>
    <property type="project" value="InterPro"/>
</dbReference>
<comment type="caution">
    <text evidence="14">The sequence shown here is derived from an EMBL/GenBank/DDBJ whole genome shotgun (WGS) entry which is preliminary data.</text>
</comment>
<keyword evidence="10 12" id="KW-0324">Glycolysis</keyword>
<dbReference type="InterPro" id="IPR015793">
    <property type="entry name" value="Pyrv_Knase_brl"/>
</dbReference>
<dbReference type="PRINTS" id="PR01050">
    <property type="entry name" value="PYRUVTKNASE"/>
</dbReference>